<dbReference type="InterPro" id="IPR024072">
    <property type="entry name" value="DHFR-like_dom_sf"/>
</dbReference>
<dbReference type="PANTHER" id="PTHR38011">
    <property type="entry name" value="DIHYDROFOLATE REDUCTASE FAMILY PROTEIN (AFU_ORTHOLOGUE AFUA_8G06820)"/>
    <property type="match status" value="1"/>
</dbReference>
<accession>A0A0R1YE36</accession>
<dbReference type="GO" id="GO:0008703">
    <property type="term" value="F:5-amino-6-(5-phosphoribosylamino)uracil reductase activity"/>
    <property type="evidence" value="ECO:0007669"/>
    <property type="project" value="InterPro"/>
</dbReference>
<dbReference type="STRING" id="1423754.FC39_GL000211"/>
<dbReference type="PANTHER" id="PTHR38011:SF7">
    <property type="entry name" value="2,5-DIAMINO-6-RIBOSYLAMINO-4(3H)-PYRIMIDINONE 5'-PHOSPHATE REDUCTASE"/>
    <property type="match status" value="1"/>
</dbReference>
<evidence type="ECO:0000259" key="4">
    <source>
        <dbReference type="Pfam" id="PF01872"/>
    </source>
</evidence>
<feature type="domain" description="Bacterial bifunctional deaminase-reductase C-terminal" evidence="4">
    <location>
        <begin position="105"/>
        <end position="210"/>
    </location>
</feature>
<dbReference type="Proteomes" id="UP000051223">
    <property type="component" value="Unassembled WGS sequence"/>
</dbReference>
<dbReference type="GO" id="GO:0009231">
    <property type="term" value="P:riboflavin biosynthetic process"/>
    <property type="evidence" value="ECO:0007669"/>
    <property type="project" value="InterPro"/>
</dbReference>
<reference evidence="5 6" key="1">
    <citation type="journal article" date="2015" name="Genome Announc.">
        <title>Expanding the biotechnology potential of lactobacilli through comparative genomics of 213 strains and associated genera.</title>
        <authorList>
            <person name="Sun Z."/>
            <person name="Harris H.M."/>
            <person name="McCann A."/>
            <person name="Guo C."/>
            <person name="Argimon S."/>
            <person name="Zhang W."/>
            <person name="Yang X."/>
            <person name="Jeffery I.B."/>
            <person name="Cooney J.C."/>
            <person name="Kagawa T.F."/>
            <person name="Liu W."/>
            <person name="Song Y."/>
            <person name="Salvetti E."/>
            <person name="Wrobel A."/>
            <person name="Rasinkangas P."/>
            <person name="Parkhill J."/>
            <person name="Rea M.C."/>
            <person name="O'Sullivan O."/>
            <person name="Ritari J."/>
            <person name="Douillard F.P."/>
            <person name="Paul Ross R."/>
            <person name="Yang R."/>
            <person name="Briner A.E."/>
            <person name="Felis G.E."/>
            <person name="de Vos W.M."/>
            <person name="Barrangou R."/>
            <person name="Klaenhammer T.R."/>
            <person name="Caufield P.W."/>
            <person name="Cui Y."/>
            <person name="Zhang H."/>
            <person name="O'Toole P.W."/>
        </authorList>
    </citation>
    <scope>NUCLEOTIDE SEQUENCE [LARGE SCALE GENOMIC DNA]</scope>
    <source>
        <strain evidence="5 6">DSM 5661</strain>
    </source>
</reference>
<dbReference type="InterPro" id="IPR002734">
    <property type="entry name" value="RibDG_C"/>
</dbReference>
<evidence type="ECO:0000256" key="1">
    <source>
        <dbReference type="ARBA" id="ARBA00005104"/>
    </source>
</evidence>
<sequence length="233" mass="26129">MDGKITGQFGKSLEAKDAGKLFESTGFNNNSNNSFHFDGWIYGRITAQEGFGQNKKPDLSDHTPVEAGDYLINKGQKLYYASVNRSGKIGWEKNTCSYAGQTAYVIEILTDRASDEYKNFLKKRKIPYLICGKDEIDFELILNKLYTIYDRRNLMLGGGGILNWSFIDQGLVDEILLVVAPSFDGNPLTAQVFNSKYTKDPHAIGLKLKKAIVGSNGALWLRYTISSNNRKEK</sequence>
<organism evidence="5 6">
    <name type="scientific">Lactobacillus hamsteri DSM 5661 = JCM 6256</name>
    <dbReference type="NCBI Taxonomy" id="1423754"/>
    <lineage>
        <taxon>Bacteria</taxon>
        <taxon>Bacillati</taxon>
        <taxon>Bacillota</taxon>
        <taxon>Bacilli</taxon>
        <taxon>Lactobacillales</taxon>
        <taxon>Lactobacillaceae</taxon>
        <taxon>Lactobacillus</taxon>
    </lineage>
</organism>
<proteinExistence type="predicted"/>
<keyword evidence="3" id="KW-0560">Oxidoreductase</keyword>
<dbReference type="AlphaFoldDB" id="A0A0R1YE36"/>
<comment type="pathway">
    <text evidence="1">Cofactor biosynthesis; riboflavin biosynthesis.</text>
</comment>
<dbReference type="EMBL" id="AZGI01000011">
    <property type="protein sequence ID" value="KRM40727.1"/>
    <property type="molecule type" value="Genomic_DNA"/>
</dbReference>
<dbReference type="SUPFAM" id="SSF53597">
    <property type="entry name" value="Dihydrofolate reductase-like"/>
    <property type="match status" value="1"/>
</dbReference>
<keyword evidence="6" id="KW-1185">Reference proteome</keyword>
<dbReference type="eggNOG" id="COG1985">
    <property type="taxonomic scope" value="Bacteria"/>
</dbReference>
<dbReference type="PATRIC" id="fig|1423754.3.peg.222"/>
<comment type="caution">
    <text evidence="5">The sequence shown here is derived from an EMBL/GenBank/DDBJ whole genome shotgun (WGS) entry which is preliminary data.</text>
</comment>
<dbReference type="Gene3D" id="3.40.430.10">
    <property type="entry name" value="Dihydrofolate Reductase, subunit A"/>
    <property type="match status" value="1"/>
</dbReference>
<evidence type="ECO:0000256" key="3">
    <source>
        <dbReference type="ARBA" id="ARBA00023002"/>
    </source>
</evidence>
<name>A0A0R1YE36_9LACO</name>
<evidence type="ECO:0000313" key="5">
    <source>
        <dbReference type="EMBL" id="KRM40727.1"/>
    </source>
</evidence>
<gene>
    <name evidence="5" type="ORF">FC39_GL000211</name>
</gene>
<dbReference type="Pfam" id="PF01872">
    <property type="entry name" value="RibD_C"/>
    <property type="match status" value="1"/>
</dbReference>
<evidence type="ECO:0000256" key="2">
    <source>
        <dbReference type="ARBA" id="ARBA00022857"/>
    </source>
</evidence>
<keyword evidence="2" id="KW-0521">NADP</keyword>
<protein>
    <recommendedName>
        <fullName evidence="4">Bacterial bifunctional deaminase-reductase C-terminal domain-containing protein</fullName>
    </recommendedName>
</protein>
<dbReference type="InterPro" id="IPR050765">
    <property type="entry name" value="Riboflavin_Biosynth_HTPR"/>
</dbReference>
<evidence type="ECO:0000313" key="6">
    <source>
        <dbReference type="Proteomes" id="UP000051223"/>
    </source>
</evidence>